<reference evidence="1 2" key="1">
    <citation type="journal article" date="2022" name="bioRxiv">
        <title>The genome of the oomycete Peronosclerospora sorghi, a cosmopolitan pathogen of maize and sorghum, is inflated with dispersed pseudogenes.</title>
        <authorList>
            <person name="Fletcher K."/>
            <person name="Martin F."/>
            <person name="Isakeit T."/>
            <person name="Cavanaugh K."/>
            <person name="Magill C."/>
            <person name="Michelmore R."/>
        </authorList>
    </citation>
    <scope>NUCLEOTIDE SEQUENCE [LARGE SCALE GENOMIC DNA]</scope>
    <source>
        <strain evidence="1">P6</strain>
    </source>
</reference>
<protein>
    <submittedName>
        <fullName evidence="1">Uncharacterized protein</fullName>
    </submittedName>
</protein>
<evidence type="ECO:0000313" key="1">
    <source>
        <dbReference type="EMBL" id="KAI9907690.1"/>
    </source>
</evidence>
<accession>A0ACC0VME6</accession>
<sequence length="252" mass="27934">MTLFADIDATTQKIHRLCSDATVDAAAVVYLMLSKTVGQCHLIGCHYRDLFKQILMECVMNTSAYGVLLQILSSPLEHVEEAEMFREATTEVERKRNSIFPVVMARSNAEVALQMNTYDETMSITVSAIAKDAVRPGDSMPQRCTRPGTPCILDARMGKKVDVPQYKNRRGCSHAGQLLDECHNNRHAINLCVHAANTHESFGQKSRLSAGQGHNRSYPPTQRPAQSEHCHRGQGLHVHQGPQLLESDTPNG</sequence>
<keyword evidence="2" id="KW-1185">Reference proteome</keyword>
<evidence type="ECO:0000313" key="2">
    <source>
        <dbReference type="Proteomes" id="UP001163321"/>
    </source>
</evidence>
<name>A0ACC0VME6_9STRA</name>
<gene>
    <name evidence="1" type="ORF">PsorP6_003257</name>
</gene>
<dbReference type="Proteomes" id="UP001163321">
    <property type="component" value="Chromosome 8"/>
</dbReference>
<dbReference type="EMBL" id="CM047587">
    <property type="protein sequence ID" value="KAI9907690.1"/>
    <property type="molecule type" value="Genomic_DNA"/>
</dbReference>
<comment type="caution">
    <text evidence="1">The sequence shown here is derived from an EMBL/GenBank/DDBJ whole genome shotgun (WGS) entry which is preliminary data.</text>
</comment>
<proteinExistence type="predicted"/>
<organism evidence="1 2">
    <name type="scientific">Peronosclerospora sorghi</name>
    <dbReference type="NCBI Taxonomy" id="230839"/>
    <lineage>
        <taxon>Eukaryota</taxon>
        <taxon>Sar</taxon>
        <taxon>Stramenopiles</taxon>
        <taxon>Oomycota</taxon>
        <taxon>Peronosporomycetes</taxon>
        <taxon>Peronosporales</taxon>
        <taxon>Peronosporaceae</taxon>
        <taxon>Peronosclerospora</taxon>
    </lineage>
</organism>